<dbReference type="Pfam" id="PF10110">
    <property type="entry name" value="GPDPase_memb"/>
    <property type="match status" value="1"/>
</dbReference>
<name>I7L6I6_9LACO</name>
<dbReference type="PATRIC" id="fig|1423758.3.peg.667"/>
<dbReference type="PANTHER" id="PTHR46211:SF8">
    <property type="entry name" value="PHOSPHODIESTERASE"/>
    <property type="match status" value="1"/>
</dbReference>
<dbReference type="InterPro" id="IPR017946">
    <property type="entry name" value="PLC-like_Pdiesterase_TIM-brl"/>
</dbReference>
<dbReference type="eggNOG" id="COG0584">
    <property type="taxonomic scope" value="Bacteria"/>
</dbReference>
<dbReference type="CDD" id="cd08579">
    <property type="entry name" value="GDPD_memb_like"/>
    <property type="match status" value="1"/>
</dbReference>
<keyword evidence="1" id="KW-0472">Membrane</keyword>
<dbReference type="GO" id="GO:0008889">
    <property type="term" value="F:glycerophosphodiester phosphodiesterase activity"/>
    <property type="evidence" value="ECO:0007669"/>
    <property type="project" value="UniProtKB-EC"/>
</dbReference>
<organism evidence="3 4">
    <name type="scientific">Lactobacillus hominis DSM 23910 = CRBIP 24.179</name>
    <dbReference type="NCBI Taxonomy" id="1423758"/>
    <lineage>
        <taxon>Bacteria</taxon>
        <taxon>Bacillati</taxon>
        <taxon>Bacillota</taxon>
        <taxon>Bacilli</taxon>
        <taxon>Lactobacillales</taxon>
        <taxon>Lactobacillaceae</taxon>
        <taxon>Lactobacillus</taxon>
    </lineage>
</organism>
<dbReference type="EC" id="3.1.4.46" evidence="3"/>
<dbReference type="AlphaFoldDB" id="I7L6I6"/>
<gene>
    <name evidence="3" type="ORF">BN55_01670</name>
</gene>
<proteinExistence type="predicted"/>
<dbReference type="GO" id="GO:0006629">
    <property type="term" value="P:lipid metabolic process"/>
    <property type="evidence" value="ECO:0007669"/>
    <property type="project" value="InterPro"/>
</dbReference>
<keyword evidence="4" id="KW-1185">Reference proteome</keyword>
<dbReference type="Proteomes" id="UP000009320">
    <property type="component" value="Unassembled WGS sequence"/>
</dbReference>
<dbReference type="Gene3D" id="3.20.20.190">
    <property type="entry name" value="Phosphatidylinositol (PI) phosphodiesterase"/>
    <property type="match status" value="1"/>
</dbReference>
<feature type="transmembrane region" description="Helical" evidence="1">
    <location>
        <begin position="20"/>
        <end position="41"/>
    </location>
</feature>
<comment type="caution">
    <text evidence="3">The sequence shown here is derived from an EMBL/GenBank/DDBJ whole genome shotgun (WGS) entry which is preliminary data.</text>
</comment>
<dbReference type="OrthoDB" id="384721at2"/>
<dbReference type="PROSITE" id="PS51704">
    <property type="entry name" value="GP_PDE"/>
    <property type="match status" value="1"/>
</dbReference>
<dbReference type="EMBL" id="CAKE01000013">
    <property type="protein sequence ID" value="CCI82037.1"/>
    <property type="molecule type" value="Genomic_DNA"/>
</dbReference>
<feature type="transmembrane region" description="Helical" evidence="1">
    <location>
        <begin position="119"/>
        <end position="138"/>
    </location>
</feature>
<feature type="domain" description="GP-PDE" evidence="2">
    <location>
        <begin position="334"/>
        <end position="562"/>
    </location>
</feature>
<dbReference type="SUPFAM" id="SSF51695">
    <property type="entry name" value="PLC-like phosphodiesterases"/>
    <property type="match status" value="1"/>
</dbReference>
<keyword evidence="1" id="KW-1133">Transmembrane helix</keyword>
<evidence type="ECO:0000259" key="2">
    <source>
        <dbReference type="PROSITE" id="PS51704"/>
    </source>
</evidence>
<dbReference type="InterPro" id="IPR030395">
    <property type="entry name" value="GP_PDE_dom"/>
</dbReference>
<dbReference type="RefSeq" id="WP_008471002.1">
    <property type="nucleotide sequence ID" value="NZ_AYZP01000015.1"/>
</dbReference>
<reference evidence="3 4" key="1">
    <citation type="submission" date="2012-06" db="EMBL/GenBank/DDBJ databases">
        <title>Draft Genome Sequence of Lactobacillus hominis Strain CRBIP 24.179T, isolated from human intestine.</title>
        <authorList>
            <person name="Cousin S."/>
            <person name="Ma L."/>
            <person name="Bizet C."/>
            <person name="Loux V."/>
            <person name="Bouchier C."/>
            <person name="Clermont D."/>
            <person name="Creno S."/>
        </authorList>
    </citation>
    <scope>NUCLEOTIDE SEQUENCE [LARGE SCALE GENOMIC DNA]</scope>
    <source>
        <strain evidence="4">CRBIP 24.179T</strain>
    </source>
</reference>
<evidence type="ECO:0000313" key="4">
    <source>
        <dbReference type="Proteomes" id="UP000009320"/>
    </source>
</evidence>
<keyword evidence="3" id="KW-0378">Hydrolase</keyword>
<keyword evidence="1" id="KW-0812">Transmembrane</keyword>
<evidence type="ECO:0000313" key="3">
    <source>
        <dbReference type="EMBL" id="CCI82037.1"/>
    </source>
</evidence>
<dbReference type="eggNOG" id="COG4781">
    <property type="taxonomic scope" value="Bacteria"/>
</dbReference>
<dbReference type="PANTHER" id="PTHR46211">
    <property type="entry name" value="GLYCEROPHOSPHORYL DIESTER PHOSPHODIESTERASE"/>
    <property type="match status" value="1"/>
</dbReference>
<protein>
    <submittedName>
        <fullName evidence="3">Glycerophosphodiester phosphodiesterase</fullName>
        <ecNumber evidence="3">3.1.4.46</ecNumber>
    </submittedName>
</protein>
<feature type="transmembrane region" description="Helical" evidence="1">
    <location>
        <begin position="303"/>
        <end position="326"/>
    </location>
</feature>
<dbReference type="InterPro" id="IPR018476">
    <property type="entry name" value="GlyceroP-diester-Pdiesterase_M"/>
</dbReference>
<feature type="transmembrane region" description="Helical" evidence="1">
    <location>
        <begin position="214"/>
        <end position="240"/>
    </location>
</feature>
<accession>I7L6I6</accession>
<dbReference type="STRING" id="1423758.FC41_GL000661"/>
<evidence type="ECO:0000256" key="1">
    <source>
        <dbReference type="SAM" id="Phobius"/>
    </source>
</evidence>
<dbReference type="Pfam" id="PF03009">
    <property type="entry name" value="GDPD"/>
    <property type="match status" value="1"/>
</dbReference>
<dbReference type="GeneID" id="82847260"/>
<feature type="transmembrane region" description="Helical" evidence="1">
    <location>
        <begin position="164"/>
        <end position="193"/>
    </location>
</feature>
<feature type="transmembrane region" description="Helical" evidence="1">
    <location>
        <begin position="71"/>
        <end position="98"/>
    </location>
</feature>
<feature type="transmembrane region" description="Helical" evidence="1">
    <location>
        <begin position="260"/>
        <end position="283"/>
    </location>
</feature>
<sequence length="589" mass="68460">MKNIYTEIKNDSAIFKKYWLRFLLLFVSLDLFNQIIVIPLFRWAATYILQAGAIPFISYQNIMTILTTHTLVVIALLLELVLLILVIYLQFAFMLVAVRYINCSLKLILKRTWQAMKHLRFGSLLVLLAYFLLVVPFVDLVFRTPLLAKIQIPEFILDYMTRNLWLSLALIAFYLITFILGIRWIYTLPLMVFNKMKTRQAIRQSWQKTKNLNWWKILSILLVIGIISVIVLVICFGLIYGLQVLCDFLPKTVSLILANFNLLLVQLVSLLVSVWSSVLAFLFILKNLKIEILTKTNHKNKGVIAISSVIFVIFAAMSIINNQFYLNGQTLRRPVTISHRGVNNKNGVQNTIPALKKTAKLHPDFVEIDVHETKDNQFVVMHDENLLKLAGINKMPKDLTLKQLTQITLHEDNHRAKIASFDQYLAAAKKLKQRLLIEIKTTPRDSKKIINRFNKKYGSLILKRKYQVQSLDYSVIERLHKINPRIFTLYIQPYNFTYPQSVADGYSMEYSTLNNDFIWQAHLKHDLVYAWTVNDDKIMRKMMFEGVDGIITDNLAGLKETIHDFEDDHSYSSRLLNYILVLPQMNTTM</sequence>